<evidence type="ECO:0000256" key="3">
    <source>
        <dbReference type="ARBA" id="ARBA00022723"/>
    </source>
</evidence>
<evidence type="ECO:0000313" key="10">
    <source>
        <dbReference type="Proteomes" id="UP000218767"/>
    </source>
</evidence>
<keyword evidence="4 8" id="KW-0732">Signal</keyword>
<keyword evidence="2" id="KW-0719">Serine esterase</keyword>
<comment type="caution">
    <text evidence="9">The sequence shown here is derived from an EMBL/GenBank/DDBJ whole genome shotgun (WGS) entry which is preliminary data.</text>
</comment>
<evidence type="ECO:0000256" key="6">
    <source>
        <dbReference type="ARBA" id="ARBA00022837"/>
    </source>
</evidence>
<keyword evidence="6" id="KW-0106">Calcium</keyword>
<evidence type="ECO:0000256" key="2">
    <source>
        <dbReference type="ARBA" id="ARBA00022487"/>
    </source>
</evidence>
<feature type="signal peptide" evidence="8">
    <location>
        <begin position="1"/>
        <end position="27"/>
    </location>
</feature>
<name>A0A2A4XJG9_9GAMM</name>
<evidence type="ECO:0000256" key="5">
    <source>
        <dbReference type="ARBA" id="ARBA00022801"/>
    </source>
</evidence>
<gene>
    <name evidence="9" type="ORF">COB20_00625</name>
</gene>
<comment type="similarity">
    <text evidence="1">Belongs to the tannase family.</text>
</comment>
<feature type="chain" id="PRO_5013037333" evidence="8">
    <location>
        <begin position="28"/>
        <end position="532"/>
    </location>
</feature>
<evidence type="ECO:0000256" key="7">
    <source>
        <dbReference type="ARBA" id="ARBA00023157"/>
    </source>
</evidence>
<accession>A0A2A4XJG9</accession>
<dbReference type="GO" id="GO:0046872">
    <property type="term" value="F:metal ion binding"/>
    <property type="evidence" value="ECO:0007669"/>
    <property type="project" value="UniProtKB-KW"/>
</dbReference>
<reference evidence="10" key="1">
    <citation type="submission" date="2017-08" db="EMBL/GenBank/DDBJ databases">
        <title>A dynamic microbial community with high functional redundancy inhabits the cold, oxic subseafloor aquifer.</title>
        <authorList>
            <person name="Tully B.J."/>
            <person name="Wheat C.G."/>
            <person name="Glazer B.T."/>
            <person name="Huber J.A."/>
        </authorList>
    </citation>
    <scope>NUCLEOTIDE SEQUENCE [LARGE SCALE GENOMIC DNA]</scope>
</reference>
<sequence length="532" mass="57391">MTTRSAQLLTTSLLLLGATLLSSHSGAQSLAQANFNAADSCSALANLTIEDTRITLTEIVDQDSFTAPESERRIQTPAFCRLAGVTEPAINFEVWLPLSGWNGNYQSVGNGGMAGSISYSAMANALRRGYATASTDTGHEAGPISFDASWASGRPDLIEDFGHRALHLTTVNAKQVTEAFYRAPPDYSYYVGCSKGGQQGLMEAQRYPNDFDGIIAGDPANNWTRFYAGAHLWYSLALLADEESYVPPSKLPALGNAVNEACDALDGVSDGILQNPLACEFKPASLSCPIGVDNDSCLTPKQVTAVEQIWSGRENSSGELIYPGLVPGGEASRGSWSTWVTGREPFQSLHWRGGEGFFRWFVFDDPDWDFRSFDFDSDLEYALEKVGPAVDSNDPDLRPFRDNGGKLIVYHGWSDPDISPIASIDYFDRVVGVIAEESGAQAALSDTQEFYRLFMVPGMAHCAGGPGPDRFDALTALENWVERGVAPKTMLASKIIDGEVVRTRPLCVHPEMATYNGSGDSDAAASFSCTAP</sequence>
<keyword evidence="7" id="KW-1015">Disulfide bond</keyword>
<evidence type="ECO:0000256" key="4">
    <source>
        <dbReference type="ARBA" id="ARBA00022729"/>
    </source>
</evidence>
<evidence type="ECO:0000256" key="1">
    <source>
        <dbReference type="ARBA" id="ARBA00006249"/>
    </source>
</evidence>
<dbReference type="InterPro" id="IPR011118">
    <property type="entry name" value="Tannase/feruloyl_esterase"/>
</dbReference>
<dbReference type="Pfam" id="PF07519">
    <property type="entry name" value="Tannase"/>
    <property type="match status" value="1"/>
</dbReference>
<dbReference type="Gene3D" id="3.40.50.1820">
    <property type="entry name" value="alpha/beta hydrolase"/>
    <property type="match status" value="1"/>
</dbReference>
<evidence type="ECO:0000313" key="9">
    <source>
        <dbReference type="EMBL" id="PCI82145.1"/>
    </source>
</evidence>
<keyword evidence="3" id="KW-0479">Metal-binding</keyword>
<dbReference type="InterPro" id="IPR029058">
    <property type="entry name" value="AB_hydrolase_fold"/>
</dbReference>
<dbReference type="EMBL" id="NVUL01000002">
    <property type="protein sequence ID" value="PCI82145.1"/>
    <property type="molecule type" value="Genomic_DNA"/>
</dbReference>
<dbReference type="Proteomes" id="UP000218767">
    <property type="component" value="Unassembled WGS sequence"/>
</dbReference>
<keyword evidence="5 9" id="KW-0378">Hydrolase</keyword>
<organism evidence="9 10">
    <name type="scientific">SAR86 cluster bacterium</name>
    <dbReference type="NCBI Taxonomy" id="2030880"/>
    <lineage>
        <taxon>Bacteria</taxon>
        <taxon>Pseudomonadati</taxon>
        <taxon>Pseudomonadota</taxon>
        <taxon>Gammaproteobacteria</taxon>
        <taxon>SAR86 cluster</taxon>
    </lineage>
</organism>
<dbReference type="PANTHER" id="PTHR33938">
    <property type="entry name" value="FERULOYL ESTERASE B-RELATED"/>
    <property type="match status" value="1"/>
</dbReference>
<dbReference type="PANTHER" id="PTHR33938:SF15">
    <property type="entry name" value="FERULOYL ESTERASE B-RELATED"/>
    <property type="match status" value="1"/>
</dbReference>
<protein>
    <submittedName>
        <fullName evidence="9">Tannase/feruloyl esterase family alpha/beta hydrolase</fullName>
    </submittedName>
</protein>
<evidence type="ECO:0000256" key="8">
    <source>
        <dbReference type="SAM" id="SignalP"/>
    </source>
</evidence>
<proteinExistence type="inferred from homology"/>
<dbReference type="GO" id="GO:0052689">
    <property type="term" value="F:carboxylic ester hydrolase activity"/>
    <property type="evidence" value="ECO:0007669"/>
    <property type="project" value="UniProtKB-KW"/>
</dbReference>
<dbReference type="AlphaFoldDB" id="A0A2A4XJG9"/>
<dbReference type="SUPFAM" id="SSF53474">
    <property type="entry name" value="alpha/beta-Hydrolases"/>
    <property type="match status" value="1"/>
</dbReference>